<dbReference type="Proteomes" id="UP000680365">
    <property type="component" value="Unassembled WGS sequence"/>
</dbReference>
<dbReference type="EMBL" id="JAEDAM010000055">
    <property type="protein sequence ID" value="MBS8122207.1"/>
    <property type="molecule type" value="Genomic_DNA"/>
</dbReference>
<name>A0ABS5QLY0_9BACT</name>
<sequence length="806" mass="96775">MEKKINKFYETDEIWEDIIQMNENIYETLIDDEEYIKILSSMKNDFSYILLDIIKNIYSIDEFNKLSNDDLFIYFIKNTKEKNLKNIVDLYNITSGEEFELIYNNELLRNLLEFAKEENLEFIIRIFNNVEDFQKIYKNTYMVNVLKNSKEENFRYVIKLYELELLQNPDNFYVSNNVLNILKYSDLHKLKYIIDLCNNSQDFENICNNENLMEVLNLGKEENIELLINLFDNLEELNYYLNNRKIVRILIFGKKNNIKLIMNLSNSLQEFSEICKNINILDIMQYTKEEYLEYIIYLYNIKNINELEDVFDNEIIFDIGEIAQAENINFLNQYRNHNLSYNINNYIKKRILVSQNNSQKFFTKNFPKYKNFSKLFEYYINNKQKSFFDLLEKIKFVEEYGLNINIDKFEIIENFENYGNIDFEELRKNFEKIIDLNQEKQKNKLLRKFDNFVKSKNFDGLKNFLAENLIKYFDRIYDKKLKIRIINELRKNLGGNINIGNIKKYKINDFDFIEAYKMSINPAYNKDQINSLLYNYLLGKFENIQDCKQYDTENNNKWLAENLTEEQQKIWLSSNREEISLDQEINDKSINNLNNLIEENYNNCINIINLINELGFNFKTNFDKYGQLLEYYNIHIKNCNKDIEKRDKQNLTQDLENQINLIKKLFKEKKGKNSKKIIIEKELNPIKCLMMGNVVDGSCMSFYFHESNYYSCISNTIDVNKGIFYIKNEKGNILGRCIITIGNDKKISRYKMGYSSNINEPIDKYFDDYTIKLSKKMGLKLNGDQNKVENIECDKWYKDGVKKIIE</sequence>
<evidence type="ECO:0000313" key="2">
    <source>
        <dbReference type="Proteomes" id="UP000680365"/>
    </source>
</evidence>
<gene>
    <name evidence="1" type="ORF">VAMP_171n25</name>
</gene>
<proteinExistence type="predicted"/>
<protein>
    <submittedName>
        <fullName evidence="1">Uncharacterized protein</fullName>
    </submittedName>
</protein>
<reference evidence="1 2" key="1">
    <citation type="journal article" date="2021" name="Nat. Commun.">
        <title>Reductive evolution and unique predatory mode in the CPR bacterium Vampirococcus lugosii.</title>
        <authorList>
            <person name="Moreira D."/>
            <person name="Zivanovic Y."/>
            <person name="Lopez-Archilla A.I."/>
            <person name="Iniesto M."/>
            <person name="Lopez-Garcia P."/>
        </authorList>
    </citation>
    <scope>NUCLEOTIDE SEQUENCE [LARGE SCALE GENOMIC DNA]</scope>
    <source>
        <strain evidence="1">Chiprana</strain>
    </source>
</reference>
<keyword evidence="2" id="KW-1185">Reference proteome</keyword>
<organism evidence="1 2">
    <name type="scientific">Candidatus Vampirococcus lugosii</name>
    <dbReference type="NCBI Taxonomy" id="2789015"/>
    <lineage>
        <taxon>Bacteria</taxon>
        <taxon>Candidatus Absconditibacteriota</taxon>
        <taxon>Vampirococcus</taxon>
    </lineage>
</organism>
<accession>A0ABS5QLY0</accession>
<evidence type="ECO:0000313" key="1">
    <source>
        <dbReference type="EMBL" id="MBS8122207.1"/>
    </source>
</evidence>
<comment type="caution">
    <text evidence="1">The sequence shown here is derived from an EMBL/GenBank/DDBJ whole genome shotgun (WGS) entry which is preliminary data.</text>
</comment>
<dbReference type="RefSeq" id="WP_213349558.1">
    <property type="nucleotide sequence ID" value="NZ_JAEDAM010000055.1"/>
</dbReference>